<dbReference type="SUPFAM" id="SSF53335">
    <property type="entry name" value="S-adenosyl-L-methionine-dependent methyltransferases"/>
    <property type="match status" value="2"/>
</dbReference>
<accession>A0A060NYH6</accession>
<dbReference type="Proteomes" id="UP000066014">
    <property type="component" value="Chromosome"/>
</dbReference>
<dbReference type="REBASE" id="87187">
    <property type="entry name" value="M.SmcB1ORF1706P"/>
</dbReference>
<dbReference type="InterPro" id="IPR002052">
    <property type="entry name" value="DNA_methylase_N6_adenine_CS"/>
</dbReference>
<dbReference type="PROSITE" id="PS00092">
    <property type="entry name" value="N6_MTASE"/>
    <property type="match status" value="1"/>
</dbReference>
<feature type="domain" description="DNA methylase N-4/N-6" evidence="4">
    <location>
        <begin position="112"/>
        <end position="153"/>
    </location>
</feature>
<dbReference type="GO" id="GO:0003677">
    <property type="term" value="F:DNA binding"/>
    <property type="evidence" value="ECO:0007669"/>
    <property type="project" value="InterPro"/>
</dbReference>
<name>A0A060NYH6_9BURK</name>
<dbReference type="GO" id="GO:0008170">
    <property type="term" value="F:N-methyltransferase activity"/>
    <property type="evidence" value="ECO:0007669"/>
    <property type="project" value="InterPro"/>
</dbReference>
<comment type="similarity">
    <text evidence="1">Belongs to the N(4)/N(6)-methyltransferase family.</text>
</comment>
<feature type="domain" description="DNA methylase N-4/N-6" evidence="4">
    <location>
        <begin position="479"/>
        <end position="609"/>
    </location>
</feature>
<keyword evidence="6" id="KW-1185">Reference proteome</keyword>
<dbReference type="OrthoDB" id="3197274at2"/>
<protein>
    <submittedName>
        <fullName evidence="5">DNA modification methylase</fullName>
    </submittedName>
</protein>
<dbReference type="STRING" id="1458426.SMCB_1706"/>
<gene>
    <name evidence="5" type="ORF">SMCB_1706</name>
</gene>
<organism evidence="5 6">
    <name type="scientific">Serpentinimonas maccroryi</name>
    <dbReference type="NCBI Taxonomy" id="1458426"/>
    <lineage>
        <taxon>Bacteria</taxon>
        <taxon>Pseudomonadati</taxon>
        <taxon>Pseudomonadota</taxon>
        <taxon>Betaproteobacteria</taxon>
        <taxon>Burkholderiales</taxon>
        <taxon>Comamonadaceae</taxon>
        <taxon>Serpentinimonas</taxon>
    </lineage>
</organism>
<evidence type="ECO:0000256" key="2">
    <source>
        <dbReference type="ARBA" id="ARBA00022603"/>
    </source>
</evidence>
<dbReference type="Pfam" id="PF01555">
    <property type="entry name" value="N6_N4_Mtase"/>
    <property type="match status" value="2"/>
</dbReference>
<keyword evidence="3" id="KW-0808">Transferase</keyword>
<dbReference type="HOGENOM" id="CLU_014300_0_0_4"/>
<evidence type="ECO:0000313" key="5">
    <source>
        <dbReference type="EMBL" id="BAO83934.1"/>
    </source>
</evidence>
<reference evidence="5 6" key="1">
    <citation type="journal article" date="2014" name="Nat. Commun.">
        <title>Physiological and genomic features of highly alkaliphilic hydrogen-utilizing Betaproteobacteria from a continental serpentinizing site.</title>
        <authorList>
            <person name="Suzuki S."/>
            <person name="Kuenen J.G."/>
            <person name="Schipper K."/>
            <person name="van der Velde S."/>
            <person name="Ishii S."/>
            <person name="Wu A."/>
            <person name="Sorokin D.Y."/>
            <person name="Tenney A."/>
            <person name="Meng X.Y."/>
            <person name="Morrill P.L."/>
            <person name="Kamagata Y."/>
            <person name="Muyzer G."/>
            <person name="Nealson K.H."/>
        </authorList>
    </citation>
    <scope>NUCLEOTIDE SEQUENCE [LARGE SCALE GENOMIC DNA]</scope>
    <source>
        <strain evidence="5 6">B1</strain>
    </source>
</reference>
<sequence>MTEIFNEKTIGSIECLGKKFPSEEARRDFYLEILAERLKDPTFRGIEGFPVGSDEAILALSDPPYYTACPNPFIKDFIEFYGKPIIEASKYDVTPFSLDVVEGKNDPLYAVPSYHTKVPPKAIQNYLLHYTKPGDLVLDAFCGTGMTGVAAANCANPGRDLTDRFSVYEKGARRAILVDLSPAAAFIASIMNSPLDEHLSSGVSGVLGEFIKKEILPLYTFKSGNAVDHFDYAVFSDWGECANCGGSFLLYDVIIDTKKPCILSEYPCPHCGAIIKSESAKKSFEAVFDPWINDTTRLAKTSMVLISKKVGNRAIRTKPTELDVRHYEEVGSRVVSLVPAKLEYTHMTHERNNLPEYWGITHIHHFYTRRNYYSLARIAGIKDAQLRRAALFCALTIMENNATRRNRFYIDKRRPNGSPIGPLSNTLYVPTLQTETNIGRKMLQVLESLQKVHSSWPKTRSIVSNQSATNLAQIPDASIDFIFTDPPFGGNINYSEQNILYEWWLGIKTNNQAEAITNSVQKKRIQEYTHLLTLVFSEYARVLKPGRYIVVEFHNSSNTVWHAIQHALEKSGLIVANVALLDKIQTTLHQDHKAAAVNKDLAITAYKPIESLIRSCVLNSQISQSVWDFVKEHLKHIPIIKERDGLINYISERDPRVLFDRMVGWFIRQNVYVPLSHQEFRAGLVEKFLERDGMIFLPDQAKEYDKRRASVSTAPQMELFVSDERSAIEWLTNFLKSNPSTYQEIYPEFTAQLGAGWKKHESKPELQRLLEDNFIEFDGFGECPSPIHIYLSSIFKDMRGLDKSNPSLLHKAKNRWYVPDFNKAQDLEKKREKSLLKEFETYKTFTGRKIKESRLEVLRAGFRAAWAAKDYKTIIGIANKLPEDTLQEDEKLLTLYDLALTRAADGI</sequence>
<dbReference type="KEGG" id="cbab:SMCB_1706"/>
<dbReference type="GO" id="GO:0032259">
    <property type="term" value="P:methylation"/>
    <property type="evidence" value="ECO:0007669"/>
    <property type="project" value="UniProtKB-KW"/>
</dbReference>
<dbReference type="Gene3D" id="3.40.50.150">
    <property type="entry name" value="Vaccinia Virus protein VP39"/>
    <property type="match status" value="2"/>
</dbReference>
<dbReference type="AlphaFoldDB" id="A0A060NYH6"/>
<dbReference type="InterPro" id="IPR002941">
    <property type="entry name" value="DNA_methylase_N4/N6"/>
</dbReference>
<keyword evidence="2 5" id="KW-0489">Methyltransferase</keyword>
<dbReference type="InterPro" id="IPR029063">
    <property type="entry name" value="SAM-dependent_MTases_sf"/>
</dbReference>
<dbReference type="EMBL" id="AP014569">
    <property type="protein sequence ID" value="BAO83934.1"/>
    <property type="molecule type" value="Genomic_DNA"/>
</dbReference>
<evidence type="ECO:0000256" key="3">
    <source>
        <dbReference type="ARBA" id="ARBA00022679"/>
    </source>
</evidence>
<proteinExistence type="inferred from homology"/>
<evidence type="ECO:0000313" key="6">
    <source>
        <dbReference type="Proteomes" id="UP000066014"/>
    </source>
</evidence>
<evidence type="ECO:0000256" key="1">
    <source>
        <dbReference type="ARBA" id="ARBA00006594"/>
    </source>
</evidence>
<evidence type="ECO:0000259" key="4">
    <source>
        <dbReference type="Pfam" id="PF01555"/>
    </source>
</evidence>
<dbReference type="RefSeq" id="WP_045536295.1">
    <property type="nucleotide sequence ID" value="NZ_AP014569.1"/>
</dbReference>